<evidence type="ECO:0000313" key="3">
    <source>
        <dbReference type="Proteomes" id="UP001595921"/>
    </source>
</evidence>
<dbReference type="AlphaFoldDB" id="A0ABD5P816"/>
<dbReference type="Proteomes" id="UP001595921">
    <property type="component" value="Unassembled WGS sequence"/>
</dbReference>
<sequence>MSDDTTATTGQSTVPRSVSAEASLANPTGQVPRRGDLPGAVDPTAPTPPTGSVAPSSLCADGGYEPDSGGGHDHDRVRDGGIVVRLEADGVLFHEGAGRSDGRWLSVDRDSLVSLDELC</sequence>
<comment type="caution">
    <text evidence="2">The sequence shown here is derived from an EMBL/GenBank/DDBJ whole genome shotgun (WGS) entry which is preliminary data.</text>
</comment>
<reference evidence="2 3" key="1">
    <citation type="journal article" date="2019" name="Int. J. Syst. Evol. Microbiol.">
        <title>The Global Catalogue of Microorganisms (GCM) 10K type strain sequencing project: providing services to taxonomists for standard genome sequencing and annotation.</title>
        <authorList>
            <consortium name="The Broad Institute Genomics Platform"/>
            <consortium name="The Broad Institute Genome Sequencing Center for Infectious Disease"/>
            <person name="Wu L."/>
            <person name="Ma J."/>
        </authorList>
    </citation>
    <scope>NUCLEOTIDE SEQUENCE [LARGE SCALE GENOMIC DNA]</scope>
    <source>
        <strain evidence="2 3">CGMCC 1.12553</strain>
    </source>
</reference>
<evidence type="ECO:0000313" key="2">
    <source>
        <dbReference type="EMBL" id="MFC4356908.1"/>
    </source>
</evidence>
<evidence type="ECO:0000256" key="1">
    <source>
        <dbReference type="SAM" id="MobiDB-lite"/>
    </source>
</evidence>
<feature type="compositionally biased region" description="Polar residues" evidence="1">
    <location>
        <begin position="1"/>
        <end position="16"/>
    </location>
</feature>
<keyword evidence="3" id="KW-1185">Reference proteome</keyword>
<protein>
    <submittedName>
        <fullName evidence="2">Uncharacterized protein</fullName>
    </submittedName>
</protein>
<organism evidence="2 3">
    <name type="scientific">Halobium salinum</name>
    <dbReference type="NCBI Taxonomy" id="1364940"/>
    <lineage>
        <taxon>Archaea</taxon>
        <taxon>Methanobacteriati</taxon>
        <taxon>Methanobacteriota</taxon>
        <taxon>Stenosarchaea group</taxon>
        <taxon>Halobacteria</taxon>
        <taxon>Halobacteriales</taxon>
        <taxon>Haloferacaceae</taxon>
        <taxon>Halobium</taxon>
    </lineage>
</organism>
<feature type="region of interest" description="Disordered" evidence="1">
    <location>
        <begin position="1"/>
        <end position="78"/>
    </location>
</feature>
<gene>
    <name evidence="2" type="ORF">ACFO0N_02980</name>
</gene>
<accession>A0ABD5P816</accession>
<dbReference type="RefSeq" id="WP_267621926.1">
    <property type="nucleotide sequence ID" value="NZ_JAODIW010000006.1"/>
</dbReference>
<proteinExistence type="predicted"/>
<name>A0ABD5P816_9EURY</name>
<dbReference type="EMBL" id="JBHSDS010000003">
    <property type="protein sequence ID" value="MFC4356908.1"/>
    <property type="molecule type" value="Genomic_DNA"/>
</dbReference>